<protein>
    <submittedName>
        <fullName evidence="1">Uncharacterized protein</fullName>
    </submittedName>
</protein>
<dbReference type="Proteomes" id="UP000554482">
    <property type="component" value="Unassembled WGS sequence"/>
</dbReference>
<keyword evidence="2" id="KW-1185">Reference proteome</keyword>
<sequence length="201" mass="22578">MSCQIGAWNIRGMNAVSKVEGIVELVHRKNLSLIAAVETKVWGGILDHSAIIIKWKSSTHSTVTPFKFFNHWTSHPEFQAIVEKSWHQNETGNPMMRLTAKLKRLKGELKSWSKIHFSKLGTRTAAAKASLERIQLEIQARPTNLLLAAIEKAAMKNYSELAQAEEASIRQKAKADMSQLEIRILLIIIGRSNQEGPKIES</sequence>
<organism evidence="1 2">
    <name type="scientific">Thalictrum thalictroides</name>
    <name type="common">Rue-anemone</name>
    <name type="synonym">Anemone thalictroides</name>
    <dbReference type="NCBI Taxonomy" id="46969"/>
    <lineage>
        <taxon>Eukaryota</taxon>
        <taxon>Viridiplantae</taxon>
        <taxon>Streptophyta</taxon>
        <taxon>Embryophyta</taxon>
        <taxon>Tracheophyta</taxon>
        <taxon>Spermatophyta</taxon>
        <taxon>Magnoliopsida</taxon>
        <taxon>Ranunculales</taxon>
        <taxon>Ranunculaceae</taxon>
        <taxon>Thalictroideae</taxon>
        <taxon>Thalictrum</taxon>
    </lineage>
</organism>
<dbReference type="OrthoDB" id="1932741at2759"/>
<gene>
    <name evidence="1" type="ORF">FRX31_018668</name>
</gene>
<evidence type="ECO:0000313" key="1">
    <source>
        <dbReference type="EMBL" id="KAF5191745.1"/>
    </source>
</evidence>
<comment type="caution">
    <text evidence="1">The sequence shown here is derived from an EMBL/GenBank/DDBJ whole genome shotgun (WGS) entry which is preliminary data.</text>
</comment>
<dbReference type="EMBL" id="JABWDY010022394">
    <property type="protein sequence ID" value="KAF5191745.1"/>
    <property type="molecule type" value="Genomic_DNA"/>
</dbReference>
<dbReference type="AlphaFoldDB" id="A0A7J6W5X6"/>
<name>A0A7J6W5X6_THATH</name>
<accession>A0A7J6W5X6</accession>
<proteinExistence type="predicted"/>
<evidence type="ECO:0000313" key="2">
    <source>
        <dbReference type="Proteomes" id="UP000554482"/>
    </source>
</evidence>
<reference evidence="1 2" key="1">
    <citation type="submission" date="2020-06" db="EMBL/GenBank/DDBJ databases">
        <title>Transcriptomic and genomic resources for Thalictrum thalictroides and T. hernandezii: Facilitating candidate gene discovery in an emerging model plant lineage.</title>
        <authorList>
            <person name="Arias T."/>
            <person name="Riano-Pachon D.M."/>
            <person name="Di Stilio V.S."/>
        </authorList>
    </citation>
    <scope>NUCLEOTIDE SEQUENCE [LARGE SCALE GENOMIC DNA]</scope>
    <source>
        <strain evidence="2">cv. WT478/WT964</strain>
        <tissue evidence="1">Leaves</tissue>
    </source>
</reference>